<dbReference type="AlphaFoldDB" id="N6Z5C4"/>
<evidence type="ECO:0000313" key="7">
    <source>
        <dbReference type="EMBL" id="ENO89628.1"/>
    </source>
</evidence>
<name>N6Z5C4_THAL4</name>
<comment type="caution">
    <text evidence="7">The sequence shown here is derived from an EMBL/GenBank/DDBJ whole genome shotgun (WGS) entry which is preliminary data.</text>
</comment>
<dbReference type="InterPro" id="IPR013325">
    <property type="entry name" value="RNA_pol_sigma_r2"/>
</dbReference>
<dbReference type="Gene3D" id="1.10.1740.10">
    <property type="match status" value="1"/>
</dbReference>
<evidence type="ECO:0000313" key="8">
    <source>
        <dbReference type="Proteomes" id="UP000013232"/>
    </source>
</evidence>
<dbReference type="NCBIfam" id="TIGR02937">
    <property type="entry name" value="sigma70-ECF"/>
    <property type="match status" value="1"/>
</dbReference>
<dbReference type="eggNOG" id="COG1595">
    <property type="taxonomic scope" value="Bacteria"/>
</dbReference>
<dbReference type="GO" id="GO:0003677">
    <property type="term" value="F:DNA binding"/>
    <property type="evidence" value="ECO:0007669"/>
    <property type="project" value="InterPro"/>
</dbReference>
<reference evidence="7 8" key="1">
    <citation type="submission" date="2012-09" db="EMBL/GenBank/DDBJ databases">
        <title>Draft Genome Sequences of 6 Strains from Genus Thauera.</title>
        <authorList>
            <person name="Liu B."/>
            <person name="Shapleigh J.P."/>
            <person name="Frostegard A.H."/>
        </authorList>
    </citation>
    <scope>NUCLEOTIDE SEQUENCE [LARGE SCALE GENOMIC DNA]</scope>
    <source>
        <strain evidence="8">47Lol / DSM 12138</strain>
    </source>
</reference>
<protein>
    <submittedName>
        <fullName evidence="7">ECF subfamily RNA polymerase sigma-24 factor</fullName>
    </submittedName>
</protein>
<dbReference type="OrthoDB" id="8529411at2"/>
<dbReference type="GO" id="GO:0006352">
    <property type="term" value="P:DNA-templated transcription initiation"/>
    <property type="evidence" value="ECO:0007669"/>
    <property type="project" value="InterPro"/>
</dbReference>
<dbReference type="InterPro" id="IPR039425">
    <property type="entry name" value="RNA_pol_sigma-70-like"/>
</dbReference>
<accession>N6Z5C4</accession>
<feature type="domain" description="RNA polymerase sigma-70 region 2" evidence="5">
    <location>
        <begin position="14"/>
        <end position="79"/>
    </location>
</feature>
<keyword evidence="4" id="KW-0804">Transcription</keyword>
<evidence type="ECO:0000256" key="3">
    <source>
        <dbReference type="ARBA" id="ARBA00023082"/>
    </source>
</evidence>
<dbReference type="RefSeq" id="WP_004335110.1">
    <property type="nucleotide sequence ID" value="NZ_AMXE01000012.1"/>
</dbReference>
<dbReference type="InterPro" id="IPR036388">
    <property type="entry name" value="WH-like_DNA-bd_sf"/>
</dbReference>
<proteinExistence type="inferred from homology"/>
<evidence type="ECO:0000256" key="1">
    <source>
        <dbReference type="ARBA" id="ARBA00010641"/>
    </source>
</evidence>
<dbReference type="InterPro" id="IPR013249">
    <property type="entry name" value="RNA_pol_sigma70_r4_t2"/>
</dbReference>
<dbReference type="InterPro" id="IPR013324">
    <property type="entry name" value="RNA_pol_sigma_r3/r4-like"/>
</dbReference>
<evidence type="ECO:0000259" key="5">
    <source>
        <dbReference type="Pfam" id="PF04542"/>
    </source>
</evidence>
<keyword evidence="3" id="KW-0731">Sigma factor</keyword>
<keyword evidence="8" id="KW-1185">Reference proteome</keyword>
<comment type="similarity">
    <text evidence="1">Belongs to the sigma-70 factor family. ECF subfamily.</text>
</comment>
<dbReference type="STRING" id="1123367.GCA_000621305_01482"/>
<feature type="domain" description="RNA polymerase sigma factor 70 region 4 type 2" evidence="6">
    <location>
        <begin position="111"/>
        <end position="163"/>
    </location>
</feature>
<keyword evidence="2" id="KW-0805">Transcription regulation</keyword>
<dbReference type="GO" id="GO:0016987">
    <property type="term" value="F:sigma factor activity"/>
    <property type="evidence" value="ECO:0007669"/>
    <property type="project" value="UniProtKB-KW"/>
</dbReference>
<dbReference type="SUPFAM" id="SSF88946">
    <property type="entry name" value="Sigma2 domain of RNA polymerase sigma factors"/>
    <property type="match status" value="1"/>
</dbReference>
<dbReference type="SUPFAM" id="SSF88659">
    <property type="entry name" value="Sigma3 and sigma4 domains of RNA polymerase sigma factors"/>
    <property type="match status" value="1"/>
</dbReference>
<dbReference type="InterPro" id="IPR007627">
    <property type="entry name" value="RNA_pol_sigma70_r2"/>
</dbReference>
<dbReference type="PANTHER" id="PTHR43133:SF63">
    <property type="entry name" value="RNA POLYMERASE SIGMA FACTOR FECI-RELATED"/>
    <property type="match status" value="1"/>
</dbReference>
<dbReference type="EMBL" id="AMXE01000012">
    <property type="protein sequence ID" value="ENO89628.1"/>
    <property type="molecule type" value="Genomic_DNA"/>
</dbReference>
<dbReference type="Proteomes" id="UP000013232">
    <property type="component" value="Unassembled WGS sequence"/>
</dbReference>
<dbReference type="Pfam" id="PF04542">
    <property type="entry name" value="Sigma70_r2"/>
    <property type="match status" value="1"/>
</dbReference>
<organism evidence="7 8">
    <name type="scientific">Thauera linaloolentis (strain DSM 12138 / JCM 21573 / CCUG 41526 / CIP 105981 / IAM 15112 / NBRC 102519 / 47Lol)</name>
    <dbReference type="NCBI Taxonomy" id="1123367"/>
    <lineage>
        <taxon>Bacteria</taxon>
        <taxon>Pseudomonadati</taxon>
        <taxon>Pseudomonadota</taxon>
        <taxon>Betaproteobacteria</taxon>
        <taxon>Rhodocyclales</taxon>
        <taxon>Zoogloeaceae</taxon>
        <taxon>Thauera</taxon>
    </lineage>
</organism>
<evidence type="ECO:0000256" key="4">
    <source>
        <dbReference type="ARBA" id="ARBA00023163"/>
    </source>
</evidence>
<sequence length="189" mass="21374">MPEHPSRKQQLETLYLDHHRWLLAWLRRRLGDGQGAADLMHDTFVKVMGKPGRLDEIREPRAWLTTISRCLLIDHLRRSELERAYAESVAQLPGDEAPSPEAQVMMMSVLLRIDALLAELPPRVRAAFLLSRLEGLPYAEIACRLGVSLPSVEKYMAIAIRHCYQMRLKLTHEELLPAAPASLQGGPAL</sequence>
<gene>
    <name evidence="7" type="ORF">C666_05565</name>
</gene>
<dbReference type="Gene3D" id="1.10.10.10">
    <property type="entry name" value="Winged helix-like DNA-binding domain superfamily/Winged helix DNA-binding domain"/>
    <property type="match status" value="1"/>
</dbReference>
<evidence type="ECO:0000256" key="2">
    <source>
        <dbReference type="ARBA" id="ARBA00023015"/>
    </source>
</evidence>
<dbReference type="InterPro" id="IPR014284">
    <property type="entry name" value="RNA_pol_sigma-70_dom"/>
</dbReference>
<evidence type="ECO:0000259" key="6">
    <source>
        <dbReference type="Pfam" id="PF08281"/>
    </source>
</evidence>
<dbReference type="Pfam" id="PF08281">
    <property type="entry name" value="Sigma70_r4_2"/>
    <property type="match status" value="1"/>
</dbReference>
<dbReference type="PANTHER" id="PTHR43133">
    <property type="entry name" value="RNA POLYMERASE ECF-TYPE SIGMA FACTO"/>
    <property type="match status" value="1"/>
</dbReference>